<dbReference type="EMBL" id="QGNZ01000002">
    <property type="protein sequence ID" value="PWS27551.1"/>
    <property type="molecule type" value="Genomic_DNA"/>
</dbReference>
<protein>
    <submittedName>
        <fullName evidence="4">GNAT family N-acetyltransferase</fullName>
    </submittedName>
</protein>
<sequence>MAELKLYVPKKSDYPALIILWEASVRATHHFLSESDIQSYKSLIFNQYLHQVELFSLKIEDEIIGFMGLADDVLQMLFIQPNFRAKGVGKQLIRYAIEHKNITKVDVNEQNLQAVGFYTHLGFQVTNRYENDAAGKPYPILSMELRKGRRCKIVYNQLVKRLFNFKKGKK</sequence>
<dbReference type="AlphaFoldDB" id="A0A317EL93"/>
<comment type="caution">
    <text evidence="4">The sequence shown here is derived from an EMBL/GenBank/DDBJ whole genome shotgun (WGS) entry which is preliminary data.</text>
</comment>
<keyword evidence="1 4" id="KW-0808">Transferase</keyword>
<keyword evidence="5" id="KW-1185">Reference proteome</keyword>
<proteinExistence type="predicted"/>
<accession>A0A317EL93</accession>
<dbReference type="InterPro" id="IPR016181">
    <property type="entry name" value="Acyl_CoA_acyltransferase"/>
</dbReference>
<keyword evidence="2" id="KW-0012">Acyltransferase</keyword>
<evidence type="ECO:0000256" key="1">
    <source>
        <dbReference type="ARBA" id="ARBA00022679"/>
    </source>
</evidence>
<evidence type="ECO:0000313" key="4">
    <source>
        <dbReference type="EMBL" id="PWS27551.1"/>
    </source>
</evidence>
<dbReference type="InterPro" id="IPR000182">
    <property type="entry name" value="GNAT_dom"/>
</dbReference>
<dbReference type="Pfam" id="PF13673">
    <property type="entry name" value="Acetyltransf_10"/>
    <property type="match status" value="1"/>
</dbReference>
<evidence type="ECO:0000259" key="3">
    <source>
        <dbReference type="PROSITE" id="PS51186"/>
    </source>
</evidence>
<evidence type="ECO:0000313" key="5">
    <source>
        <dbReference type="Proteomes" id="UP000245379"/>
    </source>
</evidence>
<dbReference type="Gene3D" id="3.40.630.30">
    <property type="match status" value="1"/>
</dbReference>
<dbReference type="GO" id="GO:0016747">
    <property type="term" value="F:acyltransferase activity, transferring groups other than amino-acyl groups"/>
    <property type="evidence" value="ECO:0007669"/>
    <property type="project" value="InterPro"/>
</dbReference>
<dbReference type="Proteomes" id="UP000245379">
    <property type="component" value="Unassembled WGS sequence"/>
</dbReference>
<name>A0A317EL93_9SPHI</name>
<evidence type="ECO:0000256" key="2">
    <source>
        <dbReference type="ARBA" id="ARBA00023315"/>
    </source>
</evidence>
<dbReference type="PANTHER" id="PTHR43800">
    <property type="entry name" value="PEPTIDYL-LYSINE N-ACETYLTRANSFERASE YJAB"/>
    <property type="match status" value="1"/>
</dbReference>
<dbReference type="RefSeq" id="WP_109925259.1">
    <property type="nucleotide sequence ID" value="NZ_QGNZ01000002.1"/>
</dbReference>
<gene>
    <name evidence="4" type="ORF">DHW03_08130</name>
</gene>
<feature type="domain" description="N-acetyltransferase" evidence="3">
    <location>
        <begin position="2"/>
        <end position="144"/>
    </location>
</feature>
<dbReference type="PANTHER" id="PTHR43800:SF1">
    <property type="entry name" value="PEPTIDYL-LYSINE N-ACETYLTRANSFERASE YJAB"/>
    <property type="match status" value="1"/>
</dbReference>
<dbReference type="PROSITE" id="PS51186">
    <property type="entry name" value="GNAT"/>
    <property type="match status" value="1"/>
</dbReference>
<dbReference type="SUPFAM" id="SSF55729">
    <property type="entry name" value="Acyl-CoA N-acyltransferases (Nat)"/>
    <property type="match status" value="1"/>
</dbReference>
<dbReference type="OrthoDB" id="9789605at2"/>
<organism evidence="4 5">
    <name type="scientific">Pedobacter yonginense</name>
    <dbReference type="NCBI Taxonomy" id="651869"/>
    <lineage>
        <taxon>Bacteria</taxon>
        <taxon>Pseudomonadati</taxon>
        <taxon>Bacteroidota</taxon>
        <taxon>Sphingobacteriia</taxon>
        <taxon>Sphingobacteriales</taxon>
        <taxon>Sphingobacteriaceae</taxon>
        <taxon>Pedobacter</taxon>
    </lineage>
</organism>
<dbReference type="CDD" id="cd04301">
    <property type="entry name" value="NAT_SF"/>
    <property type="match status" value="1"/>
</dbReference>
<reference evidence="4 5" key="1">
    <citation type="submission" date="2018-05" db="EMBL/GenBank/DDBJ databases">
        <title>Pedobacter paludis sp. nov., isolated from wetland soil.</title>
        <authorList>
            <person name="Zhang Y."/>
            <person name="Wang G."/>
        </authorList>
    </citation>
    <scope>NUCLEOTIDE SEQUENCE [LARGE SCALE GENOMIC DNA]</scope>
    <source>
        <strain evidence="4 5">KCTC22721</strain>
    </source>
</reference>